<organism evidence="6">
    <name type="scientific">marine metagenome</name>
    <dbReference type="NCBI Taxonomy" id="408172"/>
    <lineage>
        <taxon>unclassified sequences</taxon>
        <taxon>metagenomes</taxon>
        <taxon>ecological metagenomes</taxon>
    </lineage>
</organism>
<proteinExistence type="predicted"/>
<dbReference type="Pfam" id="PF00355">
    <property type="entry name" value="Rieske"/>
    <property type="match status" value="1"/>
</dbReference>
<keyword evidence="3" id="KW-0408">Iron</keyword>
<dbReference type="SUPFAM" id="SSF50022">
    <property type="entry name" value="ISP domain"/>
    <property type="match status" value="1"/>
</dbReference>
<dbReference type="GO" id="GO:0046872">
    <property type="term" value="F:metal ion binding"/>
    <property type="evidence" value="ECO:0007669"/>
    <property type="project" value="UniProtKB-KW"/>
</dbReference>
<evidence type="ECO:0000259" key="5">
    <source>
        <dbReference type="PROSITE" id="PS51296"/>
    </source>
</evidence>
<gene>
    <name evidence="6" type="ORF">METZ01_LOCUS65189</name>
</gene>
<dbReference type="Gene3D" id="2.102.10.10">
    <property type="entry name" value="Rieske [2Fe-2S] iron-sulphur domain"/>
    <property type="match status" value="1"/>
</dbReference>
<dbReference type="PANTHER" id="PTHR21496:SF23">
    <property type="entry name" value="3-PHENYLPROPIONATE_CINNAMIC ACID DIOXYGENASE FERREDOXIN SUBUNIT"/>
    <property type="match status" value="1"/>
</dbReference>
<sequence>MANSFIRIVQNPILRSHLDRVASKTGIEFNDLELVSALSDEIIPTMIIFEIEMENSIEFISKWKEKWPKCFLAAAVTQPDRELWMAADAAGCDLVSNRGALPNLLRKKIVSFLDGIESLTPETVCLLAKSVVNEGDGLVARLPDNPEDPICVFRIEDEYYGIRDACPHAGFALADGEFDVTTGIVTCPEHGSRFDVQSGERIQGPADYSIKTYPVKVDGDDIYVYV</sequence>
<dbReference type="InterPro" id="IPR017941">
    <property type="entry name" value="Rieske_2Fe-2S"/>
</dbReference>
<reference evidence="6" key="1">
    <citation type="submission" date="2018-05" db="EMBL/GenBank/DDBJ databases">
        <authorList>
            <person name="Lanie J.A."/>
            <person name="Ng W.-L."/>
            <person name="Kazmierczak K.M."/>
            <person name="Andrzejewski T.M."/>
            <person name="Davidsen T.M."/>
            <person name="Wayne K.J."/>
            <person name="Tettelin H."/>
            <person name="Glass J.I."/>
            <person name="Rusch D."/>
            <person name="Podicherti R."/>
            <person name="Tsui H.-C.T."/>
            <person name="Winkler M.E."/>
        </authorList>
    </citation>
    <scope>NUCLEOTIDE SEQUENCE</scope>
</reference>
<dbReference type="EMBL" id="UINC01004171">
    <property type="protein sequence ID" value="SVA12335.1"/>
    <property type="molecule type" value="Genomic_DNA"/>
</dbReference>
<dbReference type="GO" id="GO:0051537">
    <property type="term" value="F:2 iron, 2 sulfur cluster binding"/>
    <property type="evidence" value="ECO:0007669"/>
    <property type="project" value="UniProtKB-KW"/>
</dbReference>
<accession>A0A381T842</accession>
<keyword evidence="2" id="KW-0479">Metal-binding</keyword>
<evidence type="ECO:0000256" key="1">
    <source>
        <dbReference type="ARBA" id="ARBA00022714"/>
    </source>
</evidence>
<dbReference type="PANTHER" id="PTHR21496">
    <property type="entry name" value="FERREDOXIN-RELATED"/>
    <property type="match status" value="1"/>
</dbReference>
<dbReference type="InterPro" id="IPR036922">
    <property type="entry name" value="Rieske_2Fe-2S_sf"/>
</dbReference>
<keyword evidence="4" id="KW-0411">Iron-sulfur</keyword>
<name>A0A381T842_9ZZZZ</name>
<evidence type="ECO:0000256" key="3">
    <source>
        <dbReference type="ARBA" id="ARBA00023004"/>
    </source>
</evidence>
<feature type="domain" description="Rieske" evidence="5">
    <location>
        <begin position="124"/>
        <end position="224"/>
    </location>
</feature>
<evidence type="ECO:0000313" key="6">
    <source>
        <dbReference type="EMBL" id="SVA12335.1"/>
    </source>
</evidence>
<dbReference type="AlphaFoldDB" id="A0A381T842"/>
<keyword evidence="1" id="KW-0001">2Fe-2S</keyword>
<protein>
    <recommendedName>
        <fullName evidence="5">Rieske domain-containing protein</fullName>
    </recommendedName>
</protein>
<evidence type="ECO:0000256" key="4">
    <source>
        <dbReference type="ARBA" id="ARBA00023014"/>
    </source>
</evidence>
<evidence type="ECO:0000256" key="2">
    <source>
        <dbReference type="ARBA" id="ARBA00022723"/>
    </source>
</evidence>
<dbReference type="PROSITE" id="PS51296">
    <property type="entry name" value="RIESKE"/>
    <property type="match status" value="1"/>
</dbReference>